<evidence type="ECO:0000313" key="4">
    <source>
        <dbReference type="Proteomes" id="UP001208570"/>
    </source>
</evidence>
<protein>
    <submittedName>
        <fullName evidence="3">Uncharacterized protein</fullName>
    </submittedName>
</protein>
<organism evidence="3 4">
    <name type="scientific">Paralvinella palmiformis</name>
    <dbReference type="NCBI Taxonomy" id="53620"/>
    <lineage>
        <taxon>Eukaryota</taxon>
        <taxon>Metazoa</taxon>
        <taxon>Spiralia</taxon>
        <taxon>Lophotrochozoa</taxon>
        <taxon>Annelida</taxon>
        <taxon>Polychaeta</taxon>
        <taxon>Sedentaria</taxon>
        <taxon>Canalipalpata</taxon>
        <taxon>Terebellida</taxon>
        <taxon>Terebelliformia</taxon>
        <taxon>Alvinellidae</taxon>
        <taxon>Paralvinella</taxon>
    </lineage>
</organism>
<evidence type="ECO:0000256" key="2">
    <source>
        <dbReference type="SAM" id="SignalP"/>
    </source>
</evidence>
<evidence type="ECO:0000256" key="1">
    <source>
        <dbReference type="SAM" id="Phobius"/>
    </source>
</evidence>
<feature type="transmembrane region" description="Helical" evidence="1">
    <location>
        <begin position="146"/>
        <end position="167"/>
    </location>
</feature>
<feature type="signal peptide" evidence="2">
    <location>
        <begin position="1"/>
        <end position="19"/>
    </location>
</feature>
<name>A0AAD9K6N8_9ANNE</name>
<dbReference type="InterPro" id="IPR012677">
    <property type="entry name" value="Nucleotide-bd_a/b_plait_sf"/>
</dbReference>
<evidence type="ECO:0000313" key="3">
    <source>
        <dbReference type="EMBL" id="KAK2165978.1"/>
    </source>
</evidence>
<keyword evidence="2" id="KW-0732">Signal</keyword>
<keyword evidence="1" id="KW-0472">Membrane</keyword>
<accession>A0AAD9K6N8</accession>
<sequence length="170" mass="19857">MDLLTAILVFLKMAHLLIAEDTKPSEIEPLPFSEYLKVLQPYANCLNLIRAAVNYVKLDDVDPKSERPHMLFVRIRNSRKILSLKELAQQFSQYGSVDIKMMHKRQALVAVTNHRSYRDILEAFHRHPTLIIVRYNPWKHSPFIRALMWCGVFMFGSLSLWTVYSGIRIT</sequence>
<dbReference type="Gene3D" id="3.30.70.330">
    <property type="match status" value="1"/>
</dbReference>
<proteinExistence type="predicted"/>
<feature type="chain" id="PRO_5042227205" evidence="2">
    <location>
        <begin position="20"/>
        <end position="170"/>
    </location>
</feature>
<keyword evidence="4" id="KW-1185">Reference proteome</keyword>
<dbReference type="AlphaFoldDB" id="A0AAD9K6N8"/>
<keyword evidence="1" id="KW-0812">Transmembrane</keyword>
<dbReference type="Proteomes" id="UP001208570">
    <property type="component" value="Unassembled WGS sequence"/>
</dbReference>
<gene>
    <name evidence="3" type="ORF">LSH36_44g17030</name>
</gene>
<keyword evidence="1" id="KW-1133">Transmembrane helix</keyword>
<reference evidence="3" key="1">
    <citation type="journal article" date="2023" name="Mol. Biol. Evol.">
        <title>Third-Generation Sequencing Reveals the Adaptive Role of the Epigenome in Three Deep-Sea Polychaetes.</title>
        <authorList>
            <person name="Perez M."/>
            <person name="Aroh O."/>
            <person name="Sun Y."/>
            <person name="Lan Y."/>
            <person name="Juniper S.K."/>
            <person name="Young C.R."/>
            <person name="Angers B."/>
            <person name="Qian P.Y."/>
        </authorList>
    </citation>
    <scope>NUCLEOTIDE SEQUENCE</scope>
    <source>
        <strain evidence="3">P08H-3</strain>
    </source>
</reference>
<comment type="caution">
    <text evidence="3">The sequence shown here is derived from an EMBL/GenBank/DDBJ whole genome shotgun (WGS) entry which is preliminary data.</text>
</comment>
<dbReference type="EMBL" id="JAODUP010000044">
    <property type="protein sequence ID" value="KAK2165978.1"/>
    <property type="molecule type" value="Genomic_DNA"/>
</dbReference>